<gene>
    <name evidence="1" type="ORF">MNBD_GAMMA26-1538</name>
</gene>
<evidence type="ECO:0008006" key="2">
    <source>
        <dbReference type="Google" id="ProtNLM"/>
    </source>
</evidence>
<proteinExistence type="predicted"/>
<dbReference type="EMBL" id="UOFX01000006">
    <property type="protein sequence ID" value="VAX05396.1"/>
    <property type="molecule type" value="Genomic_DNA"/>
</dbReference>
<dbReference type="InterPro" id="IPR031552">
    <property type="entry name" value="ParE-like_toxin"/>
</dbReference>
<protein>
    <recommendedName>
        <fullName evidence="2">RelE/StbE replicon stabilization toxin</fullName>
    </recommendedName>
</protein>
<sequence>MVVKQTGIFKRRVKKMHKDEKKALDEAVKIVMSDPAIGEMKVGDLAGIQVFKYKFNVLQYLIAYEYVDEELLLTFIEHGTHENFYRDLKRQ</sequence>
<dbReference type="Gene3D" id="3.30.2310.20">
    <property type="entry name" value="RelE-like"/>
    <property type="match status" value="1"/>
</dbReference>
<accession>A0A3B1AHN7</accession>
<dbReference type="SUPFAM" id="SSF143011">
    <property type="entry name" value="RelE-like"/>
    <property type="match status" value="1"/>
</dbReference>
<dbReference type="InterPro" id="IPR035093">
    <property type="entry name" value="RelE/ParE_toxin_dom_sf"/>
</dbReference>
<reference evidence="1" key="1">
    <citation type="submission" date="2018-06" db="EMBL/GenBank/DDBJ databases">
        <authorList>
            <person name="Zhirakovskaya E."/>
        </authorList>
    </citation>
    <scope>NUCLEOTIDE SEQUENCE</scope>
</reference>
<dbReference type="AlphaFoldDB" id="A0A3B1AHN7"/>
<organism evidence="1">
    <name type="scientific">hydrothermal vent metagenome</name>
    <dbReference type="NCBI Taxonomy" id="652676"/>
    <lineage>
        <taxon>unclassified sequences</taxon>
        <taxon>metagenomes</taxon>
        <taxon>ecological metagenomes</taxon>
    </lineage>
</organism>
<dbReference type="Pfam" id="PF15781">
    <property type="entry name" value="ParE-like_toxin"/>
    <property type="match status" value="1"/>
</dbReference>
<name>A0A3B1AHN7_9ZZZZ</name>
<evidence type="ECO:0000313" key="1">
    <source>
        <dbReference type="EMBL" id="VAX05396.1"/>
    </source>
</evidence>